<dbReference type="NCBIfam" id="NF003296">
    <property type="entry name" value="PRK04296.1-1"/>
    <property type="match status" value="1"/>
</dbReference>
<name>A0ABP8LP38_9BACT</name>
<dbReference type="PANTHER" id="PTHR11441:SF0">
    <property type="entry name" value="THYMIDINE KINASE, CYTOSOLIC"/>
    <property type="match status" value="1"/>
</dbReference>
<evidence type="ECO:0000256" key="2">
    <source>
        <dbReference type="ARBA" id="ARBA00012118"/>
    </source>
</evidence>
<keyword evidence="4 8" id="KW-0808">Transferase</keyword>
<dbReference type="PIRSF" id="PIRSF035805">
    <property type="entry name" value="TK_cell"/>
    <property type="match status" value="1"/>
</dbReference>
<sequence>MFIEPLQKTRDKSAPAGWIEVICGSMFSGKTEELIRRLNRALIAKLKVTIFKPSIDTRYHQQHIVSHNDNTIASVAVAAAGDILALAGDCDVVGIDEAQFFEQDIVEVCNTLADRGKRVIVAGLDMDFKGEPFGYIPELLSIAEYVTKVHAICMVCGDVASYSFRLTPTDDQVLLGETSTYEARCRKCFNAGRARK</sequence>
<dbReference type="EC" id="2.7.1.21" evidence="2 8"/>
<protein>
    <recommendedName>
        <fullName evidence="2 8">Thymidine kinase</fullName>
        <ecNumber evidence="2 8">2.7.1.21</ecNumber>
    </recommendedName>
</protein>
<dbReference type="Gene3D" id="3.30.60.20">
    <property type="match status" value="1"/>
</dbReference>
<keyword evidence="3 8" id="KW-0237">DNA synthesis</keyword>
<dbReference type="Proteomes" id="UP001501508">
    <property type="component" value="Unassembled WGS sequence"/>
</dbReference>
<evidence type="ECO:0000256" key="7">
    <source>
        <dbReference type="ARBA" id="ARBA00022840"/>
    </source>
</evidence>
<feature type="binding site" evidence="8">
    <location>
        <begin position="24"/>
        <end position="31"/>
    </location>
    <ligand>
        <name>ATP</name>
        <dbReference type="ChEBI" id="CHEBI:30616"/>
    </ligand>
</feature>
<evidence type="ECO:0000256" key="1">
    <source>
        <dbReference type="ARBA" id="ARBA00007587"/>
    </source>
</evidence>
<feature type="binding site" evidence="8">
    <location>
        <position position="188"/>
    </location>
    <ligand>
        <name>Zn(2+)</name>
        <dbReference type="ChEBI" id="CHEBI:29105"/>
    </ligand>
</feature>
<dbReference type="InterPro" id="IPR001267">
    <property type="entry name" value="Thymidine_kinase"/>
</dbReference>
<dbReference type="GO" id="GO:0016301">
    <property type="term" value="F:kinase activity"/>
    <property type="evidence" value="ECO:0007669"/>
    <property type="project" value="UniProtKB-KW"/>
</dbReference>
<dbReference type="PANTHER" id="PTHR11441">
    <property type="entry name" value="THYMIDINE KINASE"/>
    <property type="match status" value="1"/>
</dbReference>
<keyword evidence="6 8" id="KW-0418">Kinase</keyword>
<keyword evidence="12" id="KW-1185">Reference proteome</keyword>
<dbReference type="Gene3D" id="3.40.50.300">
    <property type="entry name" value="P-loop containing nucleotide triphosphate hydrolases"/>
    <property type="match status" value="1"/>
</dbReference>
<reference evidence="12" key="1">
    <citation type="journal article" date="2019" name="Int. J. Syst. Evol. Microbiol.">
        <title>The Global Catalogue of Microorganisms (GCM) 10K type strain sequencing project: providing services to taxonomists for standard genome sequencing and annotation.</title>
        <authorList>
            <consortium name="The Broad Institute Genomics Platform"/>
            <consortium name="The Broad Institute Genome Sequencing Center for Infectious Disease"/>
            <person name="Wu L."/>
            <person name="Ma J."/>
        </authorList>
    </citation>
    <scope>NUCLEOTIDE SEQUENCE [LARGE SCALE GENOMIC DNA]</scope>
    <source>
        <strain evidence="12">JCM 31920</strain>
    </source>
</reference>
<dbReference type="Pfam" id="PF00265">
    <property type="entry name" value="TK"/>
    <property type="match status" value="1"/>
</dbReference>
<evidence type="ECO:0000313" key="12">
    <source>
        <dbReference type="Proteomes" id="UP001501508"/>
    </source>
</evidence>
<evidence type="ECO:0000256" key="10">
    <source>
        <dbReference type="RuleBase" id="RU004165"/>
    </source>
</evidence>
<feature type="binding site" evidence="8">
    <location>
        <position position="185"/>
    </location>
    <ligand>
        <name>Zn(2+)</name>
        <dbReference type="ChEBI" id="CHEBI:29105"/>
    </ligand>
</feature>
<gene>
    <name evidence="8" type="primary">tdk</name>
    <name evidence="11" type="ORF">GCM10023091_02950</name>
</gene>
<comment type="catalytic activity">
    <reaction evidence="8 9">
        <text>thymidine + ATP = dTMP + ADP + H(+)</text>
        <dbReference type="Rhea" id="RHEA:19129"/>
        <dbReference type="ChEBI" id="CHEBI:15378"/>
        <dbReference type="ChEBI" id="CHEBI:17748"/>
        <dbReference type="ChEBI" id="CHEBI:30616"/>
        <dbReference type="ChEBI" id="CHEBI:63528"/>
        <dbReference type="ChEBI" id="CHEBI:456216"/>
        <dbReference type="EC" id="2.7.1.21"/>
    </reaction>
</comment>
<feature type="binding site" evidence="8">
    <location>
        <position position="153"/>
    </location>
    <ligand>
        <name>Zn(2+)</name>
        <dbReference type="ChEBI" id="CHEBI:29105"/>
    </ligand>
</feature>
<comment type="subunit">
    <text evidence="8">Homotetramer.</text>
</comment>
<dbReference type="RefSeq" id="WP_345026222.1">
    <property type="nucleotide sequence ID" value="NZ_BAABEY010000001.1"/>
</dbReference>
<organism evidence="11 12">
    <name type="scientific">Ravibacter arvi</name>
    <dbReference type="NCBI Taxonomy" id="2051041"/>
    <lineage>
        <taxon>Bacteria</taxon>
        <taxon>Pseudomonadati</taxon>
        <taxon>Bacteroidota</taxon>
        <taxon>Cytophagia</taxon>
        <taxon>Cytophagales</taxon>
        <taxon>Spirosomataceae</taxon>
        <taxon>Ravibacter</taxon>
    </lineage>
</organism>
<feature type="binding site" evidence="8">
    <location>
        <begin position="96"/>
        <end position="99"/>
    </location>
    <ligand>
        <name>ATP</name>
        <dbReference type="ChEBI" id="CHEBI:30616"/>
    </ligand>
</feature>
<evidence type="ECO:0000256" key="3">
    <source>
        <dbReference type="ARBA" id="ARBA00022634"/>
    </source>
</evidence>
<keyword evidence="8" id="KW-0862">Zinc</keyword>
<keyword evidence="8" id="KW-0963">Cytoplasm</keyword>
<dbReference type="EMBL" id="BAABEY010000001">
    <property type="protein sequence ID" value="GAA4431738.1"/>
    <property type="molecule type" value="Genomic_DNA"/>
</dbReference>
<keyword evidence="8" id="KW-0479">Metal-binding</keyword>
<feature type="binding site" evidence="8">
    <location>
        <position position="156"/>
    </location>
    <ligand>
        <name>Zn(2+)</name>
        <dbReference type="ChEBI" id="CHEBI:29105"/>
    </ligand>
</feature>
<dbReference type="HAMAP" id="MF_00124">
    <property type="entry name" value="Thymidine_kinase"/>
    <property type="match status" value="1"/>
</dbReference>
<evidence type="ECO:0000256" key="5">
    <source>
        <dbReference type="ARBA" id="ARBA00022741"/>
    </source>
</evidence>
<evidence type="ECO:0000256" key="4">
    <source>
        <dbReference type="ARBA" id="ARBA00022679"/>
    </source>
</evidence>
<comment type="caution">
    <text evidence="11">The sequence shown here is derived from an EMBL/GenBank/DDBJ whole genome shotgun (WGS) entry which is preliminary data.</text>
</comment>
<proteinExistence type="inferred from homology"/>
<evidence type="ECO:0000313" key="11">
    <source>
        <dbReference type="EMBL" id="GAA4431738.1"/>
    </source>
</evidence>
<evidence type="ECO:0000256" key="6">
    <source>
        <dbReference type="ARBA" id="ARBA00022777"/>
    </source>
</evidence>
<dbReference type="SUPFAM" id="SSF52540">
    <property type="entry name" value="P-loop containing nucleoside triphosphate hydrolases"/>
    <property type="match status" value="1"/>
</dbReference>
<feature type="active site" description="Proton acceptor" evidence="8">
    <location>
        <position position="97"/>
    </location>
</feature>
<accession>A0ABP8LP38</accession>
<evidence type="ECO:0000256" key="9">
    <source>
        <dbReference type="RuleBase" id="RU000544"/>
    </source>
</evidence>
<dbReference type="SUPFAM" id="SSF57716">
    <property type="entry name" value="Glucocorticoid receptor-like (DNA-binding domain)"/>
    <property type="match status" value="1"/>
</dbReference>
<comment type="subcellular location">
    <subcellularLocation>
        <location evidence="8">Cytoplasm</location>
    </subcellularLocation>
</comment>
<comment type="similarity">
    <text evidence="1 8 10">Belongs to the thymidine kinase family.</text>
</comment>
<dbReference type="InterPro" id="IPR027417">
    <property type="entry name" value="P-loop_NTPase"/>
</dbReference>
<keyword evidence="7 8" id="KW-0067">ATP-binding</keyword>
<evidence type="ECO:0000256" key="8">
    <source>
        <dbReference type="HAMAP-Rule" id="MF_00124"/>
    </source>
</evidence>
<keyword evidence="5 8" id="KW-0547">Nucleotide-binding</keyword>